<evidence type="ECO:0000313" key="3">
    <source>
        <dbReference type="Proteomes" id="UP000388452"/>
    </source>
</evidence>
<dbReference type="AlphaFoldDB" id="A0A5P8JT98"/>
<proteinExistence type="predicted"/>
<name>A0A5P8JT98_9LACO</name>
<dbReference type="RefSeq" id="WP_152164796.1">
    <property type="nucleotide sequence ID" value="NZ_CP045068.1"/>
</dbReference>
<gene>
    <name evidence="2" type="ORF">LM010_12470</name>
</gene>
<organism evidence="2 3">
    <name type="scientific">Lacticaseibacillus manihotivorans</name>
    <dbReference type="NCBI Taxonomy" id="88233"/>
    <lineage>
        <taxon>Bacteria</taxon>
        <taxon>Bacillati</taxon>
        <taxon>Bacillota</taxon>
        <taxon>Bacilli</taxon>
        <taxon>Lactobacillales</taxon>
        <taxon>Lactobacillaceae</taxon>
        <taxon>Lacticaseibacillus</taxon>
    </lineage>
</organism>
<feature type="transmembrane region" description="Helical" evidence="1">
    <location>
        <begin position="7"/>
        <end position="25"/>
    </location>
</feature>
<feature type="transmembrane region" description="Helical" evidence="1">
    <location>
        <begin position="74"/>
        <end position="95"/>
    </location>
</feature>
<reference evidence="2 3" key="1">
    <citation type="submission" date="2019-10" db="EMBL/GenBank/DDBJ databases">
        <title>Genome sequencing of Lactobacillus manihotivorans.</title>
        <authorList>
            <person name="Kim K."/>
        </authorList>
    </citation>
    <scope>NUCLEOTIDE SEQUENCE [LARGE SCALE GENOMIC DNA]</scope>
    <source>
        <strain evidence="2 3">LM010</strain>
    </source>
</reference>
<dbReference type="EMBL" id="CP045068">
    <property type="protein sequence ID" value="QFQ92182.1"/>
    <property type="molecule type" value="Genomic_DNA"/>
</dbReference>
<protein>
    <submittedName>
        <fullName evidence="2">Uncharacterized protein</fullName>
    </submittedName>
</protein>
<keyword evidence="1" id="KW-0812">Transmembrane</keyword>
<dbReference type="Proteomes" id="UP000388452">
    <property type="component" value="Chromosome"/>
</dbReference>
<evidence type="ECO:0000313" key="2">
    <source>
        <dbReference type="EMBL" id="QFQ92182.1"/>
    </source>
</evidence>
<accession>A0A5P8JT98</accession>
<sequence>MEKISRWEALVVPIYSLVMGVRTLLEAHPPVIWIAVTAVVVGLLAAVIQASGAQLQVTGERDRHDRPRALLRRGGRYLIGWVLIFAYGIAMAMMFGDHVNLVREIGLEIAKDLFSFRNFTTAASWNIYL</sequence>
<keyword evidence="1" id="KW-1133">Transmembrane helix</keyword>
<keyword evidence="1" id="KW-0472">Membrane</keyword>
<evidence type="ECO:0000256" key="1">
    <source>
        <dbReference type="SAM" id="Phobius"/>
    </source>
</evidence>
<feature type="transmembrane region" description="Helical" evidence="1">
    <location>
        <begin position="31"/>
        <end position="53"/>
    </location>
</feature>